<sequence length="540" mass="56484">MSLIDMNGWHTASAIYYSDVNKAIAASATVPESFTETSGSVSVTANFGSWELTTGGSGPLIDMNLGITGGTETISNDDPYTIAACTATIQIKAVYIPQPDNDTTYDLTNDSTTAVSVVNLTTCNDDIVVQSTFQTLLQSWLNDNLDKFYTVFATVDLDAVYDTEGLSWLKPSFKGYAVAEPAVGATLENSVFAVMCLIDNATNSTGLTYQVDTSIIPSTTDISAGFVIAQSKFLQHMMMLAVPQMFKGITNDDPTDHFTINNGGTRIMNTTELTAQDVTLDNGKTVTPSVDAKKFTLQLDGTELEIAITDMTMTVSAGITLHLNYSGRATIFYDTDNDILDLAVTTESGNGSIEVSQGLSTLNAVLEWTGVALSLLGAFGGAVSKTASAAVTSATEAAMDAGEAVGQEAAAADQVTVSTCKGIISGTAESVSKTAARFMVMAKVALVGAFVTELSPAITGTIDAVANSDYDSMPKISDLTSSAVGKTIIWPSTAGTFTLASAQLNGPLQFGLKSSSSDESDGNGTTSTSVRATRKRRGKK</sequence>
<dbReference type="AlphaFoldDB" id="A0A2V3ITL3"/>
<keyword evidence="1" id="KW-0843">Virulence</keyword>
<gene>
    <name evidence="4" type="ORF">BWQ96_05169</name>
</gene>
<accession>A0A2V3ITL3</accession>
<comment type="caution">
    <text evidence="4">The sequence shown here is derived from an EMBL/GenBank/DDBJ whole genome shotgun (WGS) entry which is preliminary data.</text>
</comment>
<organism evidence="4 5">
    <name type="scientific">Gracilariopsis chorda</name>
    <dbReference type="NCBI Taxonomy" id="448386"/>
    <lineage>
        <taxon>Eukaryota</taxon>
        <taxon>Rhodophyta</taxon>
        <taxon>Florideophyceae</taxon>
        <taxon>Rhodymeniophycidae</taxon>
        <taxon>Gracilariales</taxon>
        <taxon>Gracilariaceae</taxon>
        <taxon>Gracilariopsis</taxon>
    </lineage>
</organism>
<dbReference type="Proteomes" id="UP000247409">
    <property type="component" value="Unassembled WGS sequence"/>
</dbReference>
<protein>
    <recommendedName>
        <fullName evidence="3">Protein OrfX2/OrfX3/P47 domain-containing protein</fullName>
    </recommendedName>
</protein>
<dbReference type="OrthoDB" id="5236927at2759"/>
<feature type="domain" description="Protein OrfX2/OrfX3/P47" evidence="3">
    <location>
        <begin position="7"/>
        <end position="320"/>
    </location>
</feature>
<evidence type="ECO:0000313" key="5">
    <source>
        <dbReference type="Proteomes" id="UP000247409"/>
    </source>
</evidence>
<reference evidence="4 5" key="1">
    <citation type="journal article" date="2018" name="Mol. Biol. Evol.">
        <title>Analysis of the draft genome of the red seaweed Gracilariopsis chorda provides insights into genome size evolution in Rhodophyta.</title>
        <authorList>
            <person name="Lee J."/>
            <person name="Yang E.C."/>
            <person name="Graf L."/>
            <person name="Yang J.H."/>
            <person name="Qiu H."/>
            <person name="Zel Zion U."/>
            <person name="Chan C.X."/>
            <person name="Stephens T.G."/>
            <person name="Weber A.P.M."/>
            <person name="Boo G.H."/>
            <person name="Boo S.M."/>
            <person name="Kim K.M."/>
            <person name="Shin Y."/>
            <person name="Jung M."/>
            <person name="Lee S.J."/>
            <person name="Yim H.S."/>
            <person name="Lee J.H."/>
            <person name="Bhattacharya D."/>
            <person name="Yoon H.S."/>
        </authorList>
    </citation>
    <scope>NUCLEOTIDE SEQUENCE [LARGE SCALE GENOMIC DNA]</scope>
    <source>
        <strain evidence="4 5">SKKU-2015</strain>
        <tissue evidence="4">Whole body</tissue>
    </source>
</reference>
<feature type="region of interest" description="Disordered" evidence="2">
    <location>
        <begin position="511"/>
        <end position="540"/>
    </location>
</feature>
<dbReference type="Pfam" id="PF06597">
    <property type="entry name" value="Clostridium_P47"/>
    <property type="match status" value="1"/>
</dbReference>
<name>A0A2V3ITL3_9FLOR</name>
<evidence type="ECO:0000256" key="1">
    <source>
        <dbReference type="ARBA" id="ARBA00023026"/>
    </source>
</evidence>
<proteinExistence type="predicted"/>
<dbReference type="EMBL" id="NBIV01000071">
    <property type="protein sequence ID" value="PXF45067.1"/>
    <property type="molecule type" value="Genomic_DNA"/>
</dbReference>
<evidence type="ECO:0000313" key="4">
    <source>
        <dbReference type="EMBL" id="PXF45067.1"/>
    </source>
</evidence>
<keyword evidence="5" id="KW-1185">Reference proteome</keyword>
<evidence type="ECO:0000256" key="2">
    <source>
        <dbReference type="SAM" id="MobiDB-lite"/>
    </source>
</evidence>
<feature type="compositionally biased region" description="Polar residues" evidence="2">
    <location>
        <begin position="511"/>
        <end position="531"/>
    </location>
</feature>
<evidence type="ECO:0000259" key="3">
    <source>
        <dbReference type="Pfam" id="PF06597"/>
    </source>
</evidence>
<dbReference type="InterPro" id="IPR010567">
    <property type="entry name" value="OrfX2/OrfX3/P47"/>
</dbReference>